<accession>A0AAU7CLZ6</accession>
<name>A0AAU7CLZ6_9BACT</name>
<dbReference type="GO" id="GO:0008967">
    <property type="term" value="F:phosphoglycolate phosphatase activity"/>
    <property type="evidence" value="ECO:0007669"/>
    <property type="project" value="TreeGrafter"/>
</dbReference>
<proteinExistence type="predicted"/>
<organism evidence="1">
    <name type="scientific">Singulisphaera sp. Ch08</name>
    <dbReference type="NCBI Taxonomy" id="3120278"/>
    <lineage>
        <taxon>Bacteria</taxon>
        <taxon>Pseudomonadati</taxon>
        <taxon>Planctomycetota</taxon>
        <taxon>Planctomycetia</taxon>
        <taxon>Isosphaerales</taxon>
        <taxon>Isosphaeraceae</taxon>
        <taxon>Singulisphaera</taxon>
    </lineage>
</organism>
<dbReference type="RefSeq" id="WP_406699323.1">
    <property type="nucleotide sequence ID" value="NZ_CP155447.1"/>
</dbReference>
<dbReference type="GO" id="GO:0005829">
    <property type="term" value="C:cytosol"/>
    <property type="evidence" value="ECO:0007669"/>
    <property type="project" value="TreeGrafter"/>
</dbReference>
<dbReference type="AlphaFoldDB" id="A0AAU7CLZ6"/>
<dbReference type="Gene3D" id="3.40.50.1000">
    <property type="entry name" value="HAD superfamily/HAD-like"/>
    <property type="match status" value="1"/>
</dbReference>
<dbReference type="InterPro" id="IPR023214">
    <property type="entry name" value="HAD_sf"/>
</dbReference>
<dbReference type="SFLD" id="SFLDG01129">
    <property type="entry name" value="C1.5:_HAD__Beta-PGM__Phosphata"/>
    <property type="match status" value="1"/>
</dbReference>
<dbReference type="PANTHER" id="PTHR43434:SF24">
    <property type="entry name" value="HYDROLASE-RELATED"/>
    <property type="match status" value="1"/>
</dbReference>
<dbReference type="NCBIfam" id="TIGR01509">
    <property type="entry name" value="HAD-SF-IA-v3"/>
    <property type="match status" value="1"/>
</dbReference>
<dbReference type="PANTHER" id="PTHR43434">
    <property type="entry name" value="PHOSPHOGLYCOLATE PHOSPHATASE"/>
    <property type="match status" value="1"/>
</dbReference>
<dbReference type="InterPro" id="IPR041492">
    <property type="entry name" value="HAD_2"/>
</dbReference>
<dbReference type="InterPro" id="IPR023198">
    <property type="entry name" value="PGP-like_dom2"/>
</dbReference>
<protein>
    <submittedName>
        <fullName evidence="1">HAD-IA family hydrolase</fullName>
    </submittedName>
</protein>
<dbReference type="InterPro" id="IPR006439">
    <property type="entry name" value="HAD-SF_hydro_IA"/>
</dbReference>
<dbReference type="GO" id="GO:0006281">
    <property type="term" value="P:DNA repair"/>
    <property type="evidence" value="ECO:0007669"/>
    <property type="project" value="TreeGrafter"/>
</dbReference>
<dbReference type="SFLD" id="SFLDG01135">
    <property type="entry name" value="C1.5.6:_HAD__Beta-PGM__Phospha"/>
    <property type="match status" value="1"/>
</dbReference>
<sequence length="225" mass="24435">MTSEKQPRALLLDLDGTIADTLPHIFNAYRHAVSPWVTKPPTDAEVEATFGPAERDCIGVMVPAADLDEAEERFHSYYEAELGRNVQLVQGIAEVIDHARSLGWRVGVFTGKGRRSARFTLVELGLWDRVEHLVSSDDVTRPKPDSEGVFQAAEKLGVPVAGILMAGDSPADIQAGGDAGAQTAAVLWAAFRPERLREAGADFVCERVAELHDVIDRLHASDSPN</sequence>
<dbReference type="Gene3D" id="1.10.150.240">
    <property type="entry name" value="Putative phosphatase, domain 2"/>
    <property type="match status" value="1"/>
</dbReference>
<dbReference type="EMBL" id="CP155447">
    <property type="protein sequence ID" value="XBH06473.1"/>
    <property type="molecule type" value="Genomic_DNA"/>
</dbReference>
<reference evidence="1" key="1">
    <citation type="submission" date="2024-05" db="EMBL/GenBank/DDBJ databases">
        <title>Planctomycetes of the genus Singulisphaera possess chitinolytic capabilities.</title>
        <authorList>
            <person name="Ivanova A."/>
        </authorList>
    </citation>
    <scope>NUCLEOTIDE SEQUENCE</scope>
    <source>
        <strain evidence="1">Ch08T</strain>
    </source>
</reference>
<dbReference type="InterPro" id="IPR050155">
    <property type="entry name" value="HAD-like_hydrolase_sf"/>
</dbReference>
<dbReference type="SUPFAM" id="SSF56784">
    <property type="entry name" value="HAD-like"/>
    <property type="match status" value="1"/>
</dbReference>
<evidence type="ECO:0000313" key="1">
    <source>
        <dbReference type="EMBL" id="XBH06473.1"/>
    </source>
</evidence>
<gene>
    <name evidence="1" type="ORF">V5E97_10670</name>
</gene>
<dbReference type="Pfam" id="PF13419">
    <property type="entry name" value="HAD_2"/>
    <property type="match status" value="1"/>
</dbReference>
<keyword evidence="1" id="KW-0378">Hydrolase</keyword>
<dbReference type="NCBIfam" id="TIGR01549">
    <property type="entry name" value="HAD-SF-IA-v1"/>
    <property type="match status" value="1"/>
</dbReference>
<dbReference type="SFLD" id="SFLDS00003">
    <property type="entry name" value="Haloacid_Dehalogenase"/>
    <property type="match status" value="1"/>
</dbReference>
<dbReference type="InterPro" id="IPR036412">
    <property type="entry name" value="HAD-like_sf"/>
</dbReference>